<sequence length="43" mass="5213">MQSTNHKELKSPSLAQLQYLLVQKLQEYLIFIQLQKHERIVQF</sequence>
<evidence type="ECO:0000313" key="1">
    <source>
        <dbReference type="EMBL" id="JAD54398.1"/>
    </source>
</evidence>
<accession>A0A0A9AWY1</accession>
<dbReference type="AlphaFoldDB" id="A0A0A9AWY1"/>
<proteinExistence type="predicted"/>
<organism evidence="1">
    <name type="scientific">Arundo donax</name>
    <name type="common">Giant reed</name>
    <name type="synonym">Donax arundinaceus</name>
    <dbReference type="NCBI Taxonomy" id="35708"/>
    <lineage>
        <taxon>Eukaryota</taxon>
        <taxon>Viridiplantae</taxon>
        <taxon>Streptophyta</taxon>
        <taxon>Embryophyta</taxon>
        <taxon>Tracheophyta</taxon>
        <taxon>Spermatophyta</taxon>
        <taxon>Magnoliopsida</taxon>
        <taxon>Liliopsida</taxon>
        <taxon>Poales</taxon>
        <taxon>Poaceae</taxon>
        <taxon>PACMAD clade</taxon>
        <taxon>Arundinoideae</taxon>
        <taxon>Arundineae</taxon>
        <taxon>Arundo</taxon>
    </lineage>
</organism>
<name>A0A0A9AWY1_ARUDO</name>
<reference evidence="1" key="2">
    <citation type="journal article" date="2015" name="Data Brief">
        <title>Shoot transcriptome of the giant reed, Arundo donax.</title>
        <authorList>
            <person name="Barrero R.A."/>
            <person name="Guerrero F.D."/>
            <person name="Moolhuijzen P."/>
            <person name="Goolsby J.A."/>
            <person name="Tidwell J."/>
            <person name="Bellgard S.E."/>
            <person name="Bellgard M.I."/>
        </authorList>
    </citation>
    <scope>NUCLEOTIDE SEQUENCE</scope>
    <source>
        <tissue evidence="1">Shoot tissue taken approximately 20 cm above the soil surface</tissue>
    </source>
</reference>
<dbReference type="EMBL" id="GBRH01243497">
    <property type="protein sequence ID" value="JAD54398.1"/>
    <property type="molecule type" value="Transcribed_RNA"/>
</dbReference>
<reference evidence="1" key="1">
    <citation type="submission" date="2014-09" db="EMBL/GenBank/DDBJ databases">
        <authorList>
            <person name="Magalhaes I.L.F."/>
            <person name="Oliveira U."/>
            <person name="Santos F.R."/>
            <person name="Vidigal T.H.D.A."/>
            <person name="Brescovit A.D."/>
            <person name="Santos A.J."/>
        </authorList>
    </citation>
    <scope>NUCLEOTIDE SEQUENCE</scope>
    <source>
        <tissue evidence="1">Shoot tissue taken approximately 20 cm above the soil surface</tissue>
    </source>
</reference>
<protein>
    <submittedName>
        <fullName evidence="1">Uncharacterized protein</fullName>
    </submittedName>
</protein>